<protein>
    <submittedName>
        <fullName evidence="1">Uncharacterized protein</fullName>
    </submittedName>
</protein>
<reference evidence="2" key="1">
    <citation type="submission" date="2016-10" db="EMBL/GenBank/DDBJ databases">
        <authorList>
            <person name="Varghese N."/>
            <person name="Submissions S."/>
        </authorList>
    </citation>
    <scope>NUCLEOTIDE SEQUENCE [LARGE SCALE GENOMIC DNA]</scope>
    <source>
        <strain evidence="2">BL9</strain>
    </source>
</reference>
<evidence type="ECO:0000313" key="1">
    <source>
        <dbReference type="EMBL" id="SCY35880.1"/>
    </source>
</evidence>
<sequence length="125" mass="14939">MGKYVSVRGWLECDENTVSEVKKIRDDFTASSNEGLLDEDKLALYQLGWTFPEKQINWTAYVFYGADIREYHLDFMKKQLFEMANIQDITGYFLIDDHDGDYHWCWQIYENKIVESEQQNIVFNK</sequence>
<dbReference type="EMBL" id="FMVM01000004">
    <property type="protein sequence ID" value="SCY35880.1"/>
    <property type="molecule type" value="Genomic_DNA"/>
</dbReference>
<name>A0A1G5FAG5_9BACL</name>
<accession>A0A1G5FAG5</accession>
<gene>
    <name evidence="1" type="ORF">SAMN05720606_104119</name>
</gene>
<organism evidence="1 2">
    <name type="scientific">Paenibacillus polysaccharolyticus</name>
    <dbReference type="NCBI Taxonomy" id="582692"/>
    <lineage>
        <taxon>Bacteria</taxon>
        <taxon>Bacillati</taxon>
        <taxon>Bacillota</taxon>
        <taxon>Bacilli</taxon>
        <taxon>Bacillales</taxon>
        <taxon>Paenibacillaceae</taxon>
        <taxon>Paenibacillus</taxon>
    </lineage>
</organism>
<dbReference type="AlphaFoldDB" id="A0A1G5FAG5"/>
<dbReference type="STRING" id="582692.SAMN05720606_104119"/>
<keyword evidence="2" id="KW-1185">Reference proteome</keyword>
<dbReference type="RefSeq" id="WP_090917568.1">
    <property type="nucleotide sequence ID" value="NZ_FMVM01000004.1"/>
</dbReference>
<evidence type="ECO:0000313" key="2">
    <source>
        <dbReference type="Proteomes" id="UP000198538"/>
    </source>
</evidence>
<dbReference type="Proteomes" id="UP000198538">
    <property type="component" value="Unassembled WGS sequence"/>
</dbReference>
<proteinExistence type="predicted"/>